<evidence type="ECO:0000313" key="2">
    <source>
        <dbReference type="Proteomes" id="UP000017175"/>
    </source>
</evidence>
<organism evidence="1 2">
    <name type="scientific">Pseudomonas fluorescens NCIMB 11764</name>
    <dbReference type="NCBI Taxonomy" id="1221522"/>
    <lineage>
        <taxon>Bacteria</taxon>
        <taxon>Pseudomonadati</taxon>
        <taxon>Pseudomonadota</taxon>
        <taxon>Gammaproteobacteria</taxon>
        <taxon>Pseudomonadales</taxon>
        <taxon>Pseudomonadaceae</taxon>
        <taxon>Pseudomonas</taxon>
    </lineage>
</organism>
<dbReference type="Proteomes" id="UP000017175">
    <property type="component" value="Chromosome"/>
</dbReference>
<name>A0A0K1QSE4_PSEFL</name>
<dbReference type="EMBL" id="CP010945">
    <property type="protein sequence ID" value="AKV08380.1"/>
    <property type="molecule type" value="Genomic_DNA"/>
</dbReference>
<gene>
    <name evidence="1" type="ORF">B723_19060</name>
</gene>
<accession>A0A0K1QSE4</accession>
<evidence type="ECO:0000313" key="1">
    <source>
        <dbReference type="EMBL" id="AKV08380.1"/>
    </source>
</evidence>
<protein>
    <submittedName>
        <fullName evidence="1">Uncharacterized protein</fullName>
    </submittedName>
</protein>
<dbReference type="RefSeq" id="WP_017339207.1">
    <property type="nucleotide sequence ID" value="NZ_CP010945.1"/>
</dbReference>
<dbReference type="AlphaFoldDB" id="A0A0K1QSE4"/>
<proteinExistence type="predicted"/>
<sequence length="667" mass="76095">MPSNSIFRPHAPSSSFTLANANAKHENNQPEHEKIAGQLLQASNVTESIIILDPAFASELKNRTTAFINKITDCQPAHFLKEPDIATTILGQFSTTSTIPNRFRPIEGLSHAEKTDYKQVSNAEQTNILRCNLLSLIDEDLQEAFKSILNEWEMFGLSACEIDLQTYGDFKTLYDEVMEEHAIIKEDYSKVDFSAQNIKSKITDIRCLNAKLTPLQIFKAAYQLGDIPAVANFRFMDNPASKDDGKYREWMFHFDNSNYAAEFKLITTRITDTLKANQEQCLAAFPYNTSQFIRFTGTEAATKFPTMEILENEISHVSDARYVVIKNPHNNTPIETGIRTEMIAHHRSASNKEGLDQGEHRSAELMTFHGIGRCQPFLSSQELDHATTLTPLQTFVLGGFKNSDPEKFIEYMTLEKQAVNNQLHELIKANRIKSIESITVAKFSPAGTVVVNEAVFKKQMDTYDNLPEVIEQIPRLTGGSDDLKKTVFQMVPMLMNFDQNAELKPDCSENRAFPARTQIRERTNEGFCAPLRRDLEQVQFNIHPSYLLRMDEIIDIAKNIHELYRDHSAILKERPHDKQLLQLFESRAELAKEYTNQLPSRASLPETHQTLSLFIYYMIDDLDKAAQSLLANNIKMNADQMNRVKDAQCKILQHFVTHRLFNDSIPR</sequence>
<reference evidence="1 2" key="1">
    <citation type="journal article" date="2012" name="J. Bacteriol.">
        <title>Draft genome sequence of the cyanide-utilizing bacterium Pseudomonas fluorescens strain NCIMB 11764.</title>
        <authorList>
            <person name="Vilo C.A."/>
            <person name="Benedik M.J."/>
            <person name="Kunz D.A."/>
            <person name="Dong Q."/>
        </authorList>
    </citation>
    <scope>NUCLEOTIDE SEQUENCE [LARGE SCALE GENOMIC DNA]</scope>
    <source>
        <strain evidence="1 2">NCIMB 11764</strain>
    </source>
</reference>
<dbReference type="OrthoDB" id="6760453at2"/>